<dbReference type="AlphaFoldDB" id="A0A1H4A957"/>
<dbReference type="InterPro" id="IPR036390">
    <property type="entry name" value="WH_DNA-bd_sf"/>
</dbReference>
<dbReference type="STRING" id="555874.SAMN04488065_2668"/>
<sequence length="125" mass="13715">MGDDSAISGDTQSVQDVLDALDDPDCRAILSNTAEPMTANELIDGCDISKSTLYRKLNLLSSASLVREHDTIGSGGGRITKYVRDFEDVLISVEEDDTFSVTVERPDRTADQRLTDIWSKMGDEL</sequence>
<dbReference type="InterPro" id="IPR036388">
    <property type="entry name" value="WH-like_DNA-bd_sf"/>
</dbReference>
<dbReference type="Gene3D" id="1.10.10.10">
    <property type="entry name" value="Winged helix-like DNA-binding domain superfamily/Winged helix DNA-binding domain"/>
    <property type="match status" value="1"/>
</dbReference>
<proteinExistence type="predicted"/>
<evidence type="ECO:0000313" key="1">
    <source>
        <dbReference type="EMBL" id="SEA32457.1"/>
    </source>
</evidence>
<dbReference type="CDD" id="cd00090">
    <property type="entry name" value="HTH_ARSR"/>
    <property type="match status" value="1"/>
</dbReference>
<accession>A0A1H4A957</accession>
<dbReference type="Pfam" id="PF12840">
    <property type="entry name" value="HTH_20"/>
    <property type="match status" value="1"/>
</dbReference>
<dbReference type="Proteomes" id="UP000236755">
    <property type="component" value="Unassembled WGS sequence"/>
</dbReference>
<gene>
    <name evidence="1" type="ORF">SAMN04488065_2668</name>
</gene>
<dbReference type="RefSeq" id="WP_092635613.1">
    <property type="nucleotide sequence ID" value="NZ_FNQT01000005.1"/>
</dbReference>
<evidence type="ECO:0000313" key="2">
    <source>
        <dbReference type="Proteomes" id="UP000236755"/>
    </source>
</evidence>
<protein>
    <submittedName>
        <fullName evidence="1">Helix-turn-helix domain-containing protein</fullName>
    </submittedName>
</protein>
<reference evidence="1 2" key="1">
    <citation type="submission" date="2016-10" db="EMBL/GenBank/DDBJ databases">
        <authorList>
            <person name="de Groot N.N."/>
        </authorList>
    </citation>
    <scope>NUCLEOTIDE SEQUENCE [LARGE SCALE GENOMIC DNA]</scope>
    <source>
        <strain evidence="1 2">CGMCC 1.8712</strain>
    </source>
</reference>
<organism evidence="1 2">
    <name type="scientific">Haloplanus vescus</name>
    <dbReference type="NCBI Taxonomy" id="555874"/>
    <lineage>
        <taxon>Archaea</taxon>
        <taxon>Methanobacteriati</taxon>
        <taxon>Methanobacteriota</taxon>
        <taxon>Stenosarchaea group</taxon>
        <taxon>Halobacteria</taxon>
        <taxon>Halobacteriales</taxon>
        <taxon>Haloferacaceae</taxon>
        <taxon>Haloplanus</taxon>
    </lineage>
</organism>
<dbReference type="InterPro" id="IPR011991">
    <property type="entry name" value="ArsR-like_HTH"/>
</dbReference>
<dbReference type="OrthoDB" id="10985at2157"/>
<dbReference type="EMBL" id="FNQT01000005">
    <property type="protein sequence ID" value="SEA32457.1"/>
    <property type="molecule type" value="Genomic_DNA"/>
</dbReference>
<dbReference type="SUPFAM" id="SSF46785">
    <property type="entry name" value="Winged helix' DNA-binding domain"/>
    <property type="match status" value="1"/>
</dbReference>
<name>A0A1H4A957_9EURY</name>
<keyword evidence="2" id="KW-1185">Reference proteome</keyword>